<dbReference type="SUPFAM" id="SSF53474">
    <property type="entry name" value="alpha/beta-Hydrolases"/>
    <property type="match status" value="1"/>
</dbReference>
<evidence type="ECO:0000313" key="2">
    <source>
        <dbReference type="Proteomes" id="UP000266483"/>
    </source>
</evidence>
<gene>
    <name evidence="1" type="ORF">CJO09_07655</name>
</gene>
<dbReference type="GO" id="GO:0016787">
    <property type="term" value="F:hydrolase activity"/>
    <property type="evidence" value="ECO:0007669"/>
    <property type="project" value="UniProtKB-KW"/>
</dbReference>
<dbReference type="Proteomes" id="UP000266483">
    <property type="component" value="Unassembled WGS sequence"/>
</dbReference>
<proteinExistence type="predicted"/>
<dbReference type="Gene3D" id="3.40.50.1820">
    <property type="entry name" value="alpha/beta hydrolase"/>
    <property type="match status" value="1"/>
</dbReference>
<keyword evidence="1" id="KW-0378">Hydrolase</keyword>
<reference evidence="1 2" key="1">
    <citation type="submission" date="2017-08" db="EMBL/GenBank/DDBJ databases">
        <title>Pusillimonas indicus sp. nov., a member of the family Alcaligenaceae isolated from surface seawater.</title>
        <authorList>
            <person name="Li J."/>
        </authorList>
    </citation>
    <scope>NUCLEOTIDE SEQUENCE [LARGE SCALE GENOMIC DNA]</scope>
    <source>
        <strain evidence="1 2">17-4A</strain>
    </source>
</reference>
<evidence type="ECO:0000313" key="1">
    <source>
        <dbReference type="EMBL" id="RII83460.1"/>
    </source>
</evidence>
<keyword evidence="2" id="KW-1185">Reference proteome</keyword>
<comment type="caution">
    <text evidence="1">The sequence shown here is derived from an EMBL/GenBank/DDBJ whole genome shotgun (WGS) entry which is preliminary data.</text>
</comment>
<organism evidence="1 2">
    <name type="scientific">Neopusillimonas maritima</name>
    <dbReference type="NCBI Taxonomy" id="2026239"/>
    <lineage>
        <taxon>Bacteria</taxon>
        <taxon>Pseudomonadati</taxon>
        <taxon>Pseudomonadota</taxon>
        <taxon>Betaproteobacteria</taxon>
        <taxon>Burkholderiales</taxon>
        <taxon>Alcaligenaceae</taxon>
        <taxon>Neopusillimonas</taxon>
    </lineage>
</organism>
<sequence length="431" mass="47148">MDSNKDRDASKAPVHGAGQVTAGFLNTDWTPRDLPADASTRNVVLRTQDQAATGGALYCPPNGADTVVCIMHPREFMACHYLVPDIVSAGYAAWSQWPRSVGNDLRLEHEIALFDVAASMAYLREAGFRNVVFLGNSGGSGLYSLYIQQAALPPSERIAGTPAGRPTGLAELEMPQAQGMIFVAPHPGQGALLMQCIDPSVTDEKDPFSVDSALDPFSDKNGYRSPKEGATYAPEFIERYRQAQYERVQRLDAIAHELVAQRMAARKRVKSAGATQHDKKMAAHTPVMTVWRTDADLNCFDLSLDPSDRKPGSLWGNNPLASNYGSVGFARLCSPESWLSTWSGISSNALLEKTLPALTQPTLLIEYTGDQACFPSTIRKIFNDIAATDKQHERVKGDHHGRALSSEDEAGRYIAGRLIQDWLKARFPRKA</sequence>
<name>A0ABX9MWV0_9BURK</name>
<dbReference type="InterPro" id="IPR029058">
    <property type="entry name" value="AB_hydrolase_fold"/>
</dbReference>
<protein>
    <submittedName>
        <fullName evidence="1">Alpha/beta hydrolase</fullName>
    </submittedName>
</protein>
<dbReference type="EMBL" id="NQOU01000002">
    <property type="protein sequence ID" value="RII83460.1"/>
    <property type="molecule type" value="Genomic_DNA"/>
</dbReference>
<accession>A0ABX9MWV0</accession>
<dbReference type="RefSeq" id="WP_119441833.1">
    <property type="nucleotide sequence ID" value="NZ_CP170494.1"/>
</dbReference>